<gene>
    <name evidence="1" type="ORF">AXG55_03525</name>
</gene>
<dbReference type="OrthoDB" id="9844671at2"/>
<evidence type="ECO:0000313" key="2">
    <source>
        <dbReference type="Proteomes" id="UP000184731"/>
    </source>
</evidence>
<sequence length="618" mass="67517">MKLHNSLKLTAMGVGLASIAITGCKKTSDDNKTASTDIVKSETIPQPIKNLMVKFDGDIPLGGCAKYTVTMTDRNGNQQDVTPHLNLNGNLSVALAKDSQEKFTLNHNTAEVCAHDLNNKANAALAAQIGDKATLTVASADYFQKAEAKVIERANVESISTIANLKLKVALGAEAEPFQIFVKNSGELNSKALTSKEGVKLFNEKGQEIALEVVTKYDDTDELKEKLKSYFTFKVPKDSVVGNKLSYYVTYEGKRAFIEVDVDVAAIKKLKLLSAASFNPNLLDKQTAHSFDVIADYTDGTEVNLTKKSDLVGDFLSTRLLNNTSNYATISGSKSEFGLIDNRVLISVNNLNTEFLPVVAEIEHGGIESQYPFYIGSVPSMKSVAFEKTVVDAQGTPNLVAATEIPVGGMFDSAKNCAELTSFKYTLGTQDTKVSTKEEIEKLVKIEVPMNSNFFLTQDNKVCALASAKANDEVEVKVVSLFDDAVFKTFKIKASKPVKINKFVLSADAKTFRSDVVLSANKKSETLSAYYLLSDNSISNEKVDFEKINFEFIQNHAALKIEEDKIKKEWKVEIKGTDDEIKNALNISGTIKATNRSSSAAFAVNDNFSSQIAVIYKK</sequence>
<evidence type="ECO:0000313" key="1">
    <source>
        <dbReference type="EMBL" id="APJ03032.1"/>
    </source>
</evidence>
<name>A0A1L4CYK7_9BACT</name>
<dbReference type="EMBL" id="CP017834">
    <property type="protein sequence ID" value="APJ03032.1"/>
    <property type="molecule type" value="Genomic_DNA"/>
</dbReference>
<accession>A0A1L4CYK7</accession>
<dbReference type="KEGG" id="saqi:AXG55_03525"/>
<proteinExistence type="predicted"/>
<evidence type="ECO:0008006" key="3">
    <source>
        <dbReference type="Google" id="ProtNLM"/>
    </source>
</evidence>
<keyword evidence="2" id="KW-1185">Reference proteome</keyword>
<dbReference type="PROSITE" id="PS51257">
    <property type="entry name" value="PROKAR_LIPOPROTEIN"/>
    <property type="match status" value="1"/>
</dbReference>
<dbReference type="RefSeq" id="WP_148696747.1">
    <property type="nucleotide sequence ID" value="NZ_CP017834.1"/>
</dbReference>
<protein>
    <recommendedName>
        <fullName evidence="3">Lipoprotein</fullName>
    </recommendedName>
</protein>
<reference evidence="1 2" key="1">
    <citation type="submission" date="2016-10" db="EMBL/GenBank/DDBJ databases">
        <title>Silvanigrella aquatica sp. nov., isolated from a freshwater lake located in the Black Forest, Germany, description of Silvanigrellaceae fam. nov., Silvanigrellales ord. nov., reclassification of the order Bdellovibrionales in the class Oligoflexia, reclassification of the families Bacteriovoracaceae and Halobacteriovoraceae in the new order Bacteriovoracales ord. nov., and reclassification of the family Pseudobacteriovoracaceae in the order Oligoflexiales.</title>
        <authorList>
            <person name="Hahn M.W."/>
            <person name="Schmidt J."/>
            <person name="Koll U."/>
            <person name="Rohde M."/>
            <person name="Verbag S."/>
            <person name="Pitt A."/>
            <person name="Nakai R."/>
            <person name="Naganuma T."/>
            <person name="Lang E."/>
        </authorList>
    </citation>
    <scope>NUCLEOTIDE SEQUENCE [LARGE SCALE GENOMIC DNA]</scope>
    <source>
        <strain evidence="1 2">MWH-Nonnen-W8red</strain>
    </source>
</reference>
<dbReference type="AlphaFoldDB" id="A0A1L4CYK7"/>
<dbReference type="Proteomes" id="UP000184731">
    <property type="component" value="Chromosome"/>
</dbReference>
<organism evidence="1 2">
    <name type="scientific">Silvanigrella aquatica</name>
    <dbReference type="NCBI Taxonomy" id="1915309"/>
    <lineage>
        <taxon>Bacteria</taxon>
        <taxon>Pseudomonadati</taxon>
        <taxon>Bdellovibrionota</taxon>
        <taxon>Oligoflexia</taxon>
        <taxon>Silvanigrellales</taxon>
        <taxon>Silvanigrellaceae</taxon>
        <taxon>Silvanigrella</taxon>
    </lineage>
</organism>